<dbReference type="EC" id="2.7.7.7" evidence="2"/>
<evidence type="ECO:0000256" key="6">
    <source>
        <dbReference type="ARBA" id="ARBA00022932"/>
    </source>
</evidence>
<proteinExistence type="inferred from homology"/>
<dbReference type="Pfam" id="PF03175">
    <property type="entry name" value="DNA_pol_B_2"/>
    <property type="match status" value="1"/>
</dbReference>
<comment type="caution">
    <text evidence="10">The sequence shown here is derived from an EMBL/GenBank/DDBJ whole genome shotgun (WGS) entry which is preliminary data.</text>
</comment>
<evidence type="ECO:0000313" key="10">
    <source>
        <dbReference type="EMBL" id="CAH3152259.1"/>
    </source>
</evidence>
<dbReference type="GO" id="GO:0006260">
    <property type="term" value="P:DNA replication"/>
    <property type="evidence" value="ECO:0007669"/>
    <property type="project" value="UniProtKB-KW"/>
</dbReference>
<evidence type="ECO:0000256" key="1">
    <source>
        <dbReference type="ARBA" id="ARBA00005755"/>
    </source>
</evidence>
<evidence type="ECO:0000256" key="7">
    <source>
        <dbReference type="ARBA" id="ARBA00023125"/>
    </source>
</evidence>
<keyword evidence="4" id="KW-0548">Nucleotidyltransferase</keyword>
<evidence type="ECO:0000256" key="8">
    <source>
        <dbReference type="ARBA" id="ARBA00049244"/>
    </source>
</evidence>
<dbReference type="InterPro" id="IPR043502">
    <property type="entry name" value="DNA/RNA_pol_sf"/>
</dbReference>
<dbReference type="SUPFAM" id="SSF56672">
    <property type="entry name" value="DNA/RNA polymerases"/>
    <property type="match status" value="1"/>
</dbReference>
<dbReference type="Proteomes" id="UP001159428">
    <property type="component" value="Unassembled WGS sequence"/>
</dbReference>
<evidence type="ECO:0000256" key="3">
    <source>
        <dbReference type="ARBA" id="ARBA00022679"/>
    </source>
</evidence>
<dbReference type="GO" id="GO:0000166">
    <property type="term" value="F:nucleotide binding"/>
    <property type="evidence" value="ECO:0007669"/>
    <property type="project" value="InterPro"/>
</dbReference>
<evidence type="ECO:0000259" key="9">
    <source>
        <dbReference type="Pfam" id="PF03175"/>
    </source>
</evidence>
<evidence type="ECO:0000256" key="4">
    <source>
        <dbReference type="ARBA" id="ARBA00022695"/>
    </source>
</evidence>
<keyword evidence="5" id="KW-0235">DNA replication</keyword>
<comment type="catalytic activity">
    <reaction evidence="8">
        <text>DNA(n) + a 2'-deoxyribonucleoside 5'-triphosphate = DNA(n+1) + diphosphate</text>
        <dbReference type="Rhea" id="RHEA:22508"/>
        <dbReference type="Rhea" id="RHEA-COMP:17339"/>
        <dbReference type="Rhea" id="RHEA-COMP:17340"/>
        <dbReference type="ChEBI" id="CHEBI:33019"/>
        <dbReference type="ChEBI" id="CHEBI:61560"/>
        <dbReference type="ChEBI" id="CHEBI:173112"/>
        <dbReference type="EC" id="2.7.7.7"/>
    </reaction>
</comment>
<comment type="similarity">
    <text evidence="1">Belongs to the DNA polymerase type-B family.</text>
</comment>
<gene>
    <name evidence="10" type="ORF">PMEA_00026636</name>
</gene>
<keyword evidence="3" id="KW-0808">Transferase</keyword>
<dbReference type="GO" id="GO:0003887">
    <property type="term" value="F:DNA-directed DNA polymerase activity"/>
    <property type="evidence" value="ECO:0007669"/>
    <property type="project" value="UniProtKB-KW"/>
</dbReference>
<dbReference type="PANTHER" id="PTHR33568">
    <property type="entry name" value="DNA POLYMERASE"/>
    <property type="match status" value="1"/>
</dbReference>
<organism evidence="10 11">
    <name type="scientific">Pocillopora meandrina</name>
    <dbReference type="NCBI Taxonomy" id="46732"/>
    <lineage>
        <taxon>Eukaryota</taxon>
        <taxon>Metazoa</taxon>
        <taxon>Cnidaria</taxon>
        <taxon>Anthozoa</taxon>
        <taxon>Hexacorallia</taxon>
        <taxon>Scleractinia</taxon>
        <taxon>Astrocoeniina</taxon>
        <taxon>Pocilloporidae</taxon>
        <taxon>Pocillopora</taxon>
    </lineage>
</organism>
<evidence type="ECO:0000256" key="2">
    <source>
        <dbReference type="ARBA" id="ARBA00012417"/>
    </source>
</evidence>
<dbReference type="EMBL" id="CALNXJ010000050">
    <property type="protein sequence ID" value="CAH3152259.1"/>
    <property type="molecule type" value="Genomic_DNA"/>
</dbReference>
<sequence length="393" mass="46285">MRDSHFDVITKLSGFFYSVYHHTCRKTKRDACLQSNCRDYELFKHTEKPELPCKNCNRHFYGVTCQMNHLTLKANGQLVALLEKYVCKSHKKCSICLHVFTSTAQEHMKHCGLQYCPSCSKEVNILQQRCFLQPITHEKKKKRKNEKEQHIVFVYFDIEAQQDTGNHIANLMWECDWNRMIRTDPQLKKFIDTVDIVTPLNPREAFFGGRTNVIKLHHKVEENKQIKYSDMISLYPCANPECEYPIGHPEFIDQPGTIDISKYYGLVKCKILPPYELYHPVLPYRYDSKLLFPLCRTCAQQQIKQQPTNNKRSEKCPHSAEERSLTGTWTTFELQKAIEKGYVIAYRYEIWHFKERSNQLFQPCIKTFMKIKQEASGWPAECDTDEKKKELSA</sequence>
<dbReference type="GO" id="GO:0003677">
    <property type="term" value="F:DNA binding"/>
    <property type="evidence" value="ECO:0007669"/>
    <property type="project" value="UniProtKB-KW"/>
</dbReference>
<name>A0AAU9XPU0_9CNID</name>
<reference evidence="10 11" key="1">
    <citation type="submission" date="2022-05" db="EMBL/GenBank/DDBJ databases">
        <authorList>
            <consortium name="Genoscope - CEA"/>
            <person name="William W."/>
        </authorList>
    </citation>
    <scope>NUCLEOTIDE SEQUENCE [LARGE SCALE GENOMIC DNA]</scope>
</reference>
<evidence type="ECO:0000313" key="11">
    <source>
        <dbReference type="Proteomes" id="UP001159428"/>
    </source>
</evidence>
<accession>A0AAU9XPU0</accession>
<dbReference type="InterPro" id="IPR004868">
    <property type="entry name" value="DNA-dir_DNA_pol_B_mt/vir"/>
</dbReference>
<keyword evidence="6" id="KW-0239">DNA-directed DNA polymerase</keyword>
<dbReference type="AlphaFoldDB" id="A0AAU9XPU0"/>
<keyword evidence="11" id="KW-1185">Reference proteome</keyword>
<protein>
    <recommendedName>
        <fullName evidence="2">DNA-directed DNA polymerase</fullName>
        <ecNumber evidence="2">2.7.7.7</ecNumber>
    </recommendedName>
</protein>
<keyword evidence="7" id="KW-0238">DNA-binding</keyword>
<evidence type="ECO:0000256" key="5">
    <source>
        <dbReference type="ARBA" id="ARBA00022705"/>
    </source>
</evidence>
<feature type="domain" description="DNA-directed DNA polymerase family B mitochondria/virus" evidence="9">
    <location>
        <begin position="203"/>
        <end position="376"/>
    </location>
</feature>
<dbReference type="PANTHER" id="PTHR33568:SF3">
    <property type="entry name" value="DNA-DIRECTED DNA POLYMERASE"/>
    <property type="match status" value="1"/>
</dbReference>